<dbReference type="RefSeq" id="WP_259094853.1">
    <property type="nucleotide sequence ID" value="NZ_CP130454.1"/>
</dbReference>
<protein>
    <recommendedName>
        <fullName evidence="3">DUF4403 family protein</fullName>
    </recommendedName>
</protein>
<name>A0ABT2ELJ0_9BACT</name>
<reference evidence="1 2" key="1">
    <citation type="submission" date="2022-08" db="EMBL/GenBank/DDBJ databases">
        <title>Bacterial and archaeal communities from various locations to study Microbial Dark Matter (Phase II).</title>
        <authorList>
            <person name="Stepanauskas R."/>
        </authorList>
    </citation>
    <scope>NUCLEOTIDE SEQUENCE [LARGE SCALE GENOMIC DNA]</scope>
    <source>
        <strain evidence="1 2">PD1</strain>
    </source>
</reference>
<gene>
    <name evidence="1" type="ORF">M2350_001207</name>
</gene>
<accession>A0ABT2ELJ0</accession>
<evidence type="ECO:0008006" key="3">
    <source>
        <dbReference type="Google" id="ProtNLM"/>
    </source>
</evidence>
<comment type="caution">
    <text evidence="1">The sequence shown here is derived from an EMBL/GenBank/DDBJ whole genome shotgun (WGS) entry which is preliminary data.</text>
</comment>
<dbReference type="Proteomes" id="UP001204798">
    <property type="component" value="Unassembled WGS sequence"/>
</dbReference>
<keyword evidence="2" id="KW-1185">Reference proteome</keyword>
<evidence type="ECO:0000313" key="1">
    <source>
        <dbReference type="EMBL" id="MCS3918807.1"/>
    </source>
</evidence>
<proteinExistence type="predicted"/>
<organism evidence="1 2">
    <name type="scientific">Candidatus Fervidibacter sacchari</name>
    <dbReference type="NCBI Taxonomy" id="1448929"/>
    <lineage>
        <taxon>Bacteria</taxon>
        <taxon>Candidatus Fervidibacterota</taxon>
        <taxon>Candidatus Fervidibacter</taxon>
    </lineage>
</organism>
<sequence length="331" mass="35896">MLWLLVTLGLMSCLGSESETLTVREPVVGKILAGETLKFKLALPKGQRTSVTLMPLDGDADLFVLLPPITSINQTPFKSTNVALQVERVILPAQPKETEAAVCVVGVTETQFVLSVRWTKHKFAVEPSKTALADIEWQEVSFSESAILGALTVANKTPTWFEVTVKSVGIDASKMNLLASFVLGPKGKRYLGWVALKPDSQIVVTFQRTPKADAFLIADCVSRLVAGVGISPEIDIAIDDLMPNLKPLLAVAQPLREGDWKRAGAMLIATLRRSPQTLTALHNFLQRTGIRLPRDVFGSRIASGFGAISAVISAMSAINLPKQERVTLMVR</sequence>
<evidence type="ECO:0000313" key="2">
    <source>
        <dbReference type="Proteomes" id="UP001204798"/>
    </source>
</evidence>
<dbReference type="EMBL" id="JANUCP010000002">
    <property type="protein sequence ID" value="MCS3918807.1"/>
    <property type="molecule type" value="Genomic_DNA"/>
</dbReference>